<keyword evidence="3" id="KW-1185">Reference proteome</keyword>
<reference evidence="2 3" key="1">
    <citation type="submission" date="2021-02" db="EMBL/GenBank/DDBJ databases">
        <authorList>
            <person name="Vanwijnsberghe S."/>
        </authorList>
    </citation>
    <scope>NUCLEOTIDE SEQUENCE [LARGE SCALE GENOMIC DNA]</scope>
    <source>
        <strain evidence="2 3">R-69658</strain>
    </source>
</reference>
<feature type="region of interest" description="Disordered" evidence="1">
    <location>
        <begin position="157"/>
        <end position="177"/>
    </location>
</feature>
<organism evidence="2 3">
    <name type="scientific">Paraburkholderia aspalathi</name>
    <dbReference type="NCBI Taxonomy" id="1324617"/>
    <lineage>
        <taxon>Bacteria</taxon>
        <taxon>Pseudomonadati</taxon>
        <taxon>Pseudomonadota</taxon>
        <taxon>Betaproteobacteria</taxon>
        <taxon>Burkholderiales</taxon>
        <taxon>Burkholderiaceae</taxon>
        <taxon>Paraburkholderia</taxon>
    </lineage>
</organism>
<accession>A0ABM8SZU1</accession>
<sequence>MALNRATRPRGLRRVYLSALISSLLWIALLSAGIGFPTAVAEPRTPAGEFELEAPDDVYVTTVAQDGKVEANSVLLVLASPMLRYWRLSIDAEKNQVDVTEQKYLNGRADEQRRMLEAKAAALSAASKASHDRVVWFAAHVDAGTASDLDAKQALRDEKTDDSASVEAASNARQEVLRQKEEKQKIAAQRGKIMAENELYAHLTAHLTVKAVANGTFKSLVVLGSFVKKGHLLGKIAY</sequence>
<dbReference type="EMBL" id="CAJNAU010000105">
    <property type="protein sequence ID" value="CAE6844278.1"/>
    <property type="molecule type" value="Genomic_DNA"/>
</dbReference>
<evidence type="ECO:0000313" key="3">
    <source>
        <dbReference type="Proteomes" id="UP000674425"/>
    </source>
</evidence>
<gene>
    <name evidence="2" type="ORF">R69658_06867</name>
</gene>
<dbReference type="Proteomes" id="UP000674425">
    <property type="component" value="Unassembled WGS sequence"/>
</dbReference>
<evidence type="ECO:0008006" key="4">
    <source>
        <dbReference type="Google" id="ProtNLM"/>
    </source>
</evidence>
<evidence type="ECO:0000313" key="2">
    <source>
        <dbReference type="EMBL" id="CAE6844278.1"/>
    </source>
</evidence>
<name>A0ABM8SZU1_9BURK</name>
<proteinExistence type="predicted"/>
<protein>
    <recommendedName>
        <fullName evidence="4">HlyD family secretion protein</fullName>
    </recommendedName>
</protein>
<comment type="caution">
    <text evidence="2">The sequence shown here is derived from an EMBL/GenBank/DDBJ whole genome shotgun (WGS) entry which is preliminary data.</text>
</comment>
<evidence type="ECO:0000256" key="1">
    <source>
        <dbReference type="SAM" id="MobiDB-lite"/>
    </source>
</evidence>